<dbReference type="EMBL" id="JACIFH010000001">
    <property type="protein sequence ID" value="MBB4138209.1"/>
    <property type="molecule type" value="Genomic_DNA"/>
</dbReference>
<dbReference type="SUPFAM" id="SSF48008">
    <property type="entry name" value="GntR ligand-binding domain-like"/>
    <property type="match status" value="1"/>
</dbReference>
<dbReference type="Pfam" id="PF00392">
    <property type="entry name" value="GntR"/>
    <property type="match status" value="1"/>
</dbReference>
<comment type="caution">
    <text evidence="5">The sequence shown here is derived from an EMBL/GenBank/DDBJ whole genome shotgun (WGS) entry which is preliminary data.</text>
</comment>
<keyword evidence="6" id="KW-1185">Reference proteome</keyword>
<dbReference type="InterPro" id="IPR011711">
    <property type="entry name" value="GntR_C"/>
</dbReference>
<dbReference type="SMART" id="SM00895">
    <property type="entry name" value="FCD"/>
    <property type="match status" value="1"/>
</dbReference>
<evidence type="ECO:0000259" key="4">
    <source>
        <dbReference type="PROSITE" id="PS50949"/>
    </source>
</evidence>
<dbReference type="InterPro" id="IPR008920">
    <property type="entry name" value="TF_FadR/GntR_C"/>
</dbReference>
<accession>A0AA40VJZ3</accession>
<dbReference type="InterPro" id="IPR036390">
    <property type="entry name" value="WH_DNA-bd_sf"/>
</dbReference>
<dbReference type="CDD" id="cd07377">
    <property type="entry name" value="WHTH_GntR"/>
    <property type="match status" value="1"/>
</dbReference>
<dbReference type="InterPro" id="IPR000524">
    <property type="entry name" value="Tscrpt_reg_HTH_GntR"/>
</dbReference>
<evidence type="ECO:0000313" key="6">
    <source>
        <dbReference type="Proteomes" id="UP000549113"/>
    </source>
</evidence>
<dbReference type="Pfam" id="PF07729">
    <property type="entry name" value="FCD"/>
    <property type="match status" value="1"/>
</dbReference>
<reference evidence="5 6" key="1">
    <citation type="submission" date="2020-08" db="EMBL/GenBank/DDBJ databases">
        <title>Sequencing the genomes of 1000 actinobacteria strains.</title>
        <authorList>
            <person name="Klenk H.-P."/>
        </authorList>
    </citation>
    <scope>NUCLEOTIDE SEQUENCE [LARGE SCALE GENOMIC DNA]</scope>
    <source>
        <strain evidence="5 6">DSM 19600</strain>
    </source>
</reference>
<dbReference type="InterPro" id="IPR036388">
    <property type="entry name" value="WH-like_DNA-bd_sf"/>
</dbReference>
<proteinExistence type="predicted"/>
<dbReference type="GO" id="GO:0003677">
    <property type="term" value="F:DNA binding"/>
    <property type="evidence" value="ECO:0007669"/>
    <property type="project" value="UniProtKB-KW"/>
</dbReference>
<evidence type="ECO:0000256" key="3">
    <source>
        <dbReference type="ARBA" id="ARBA00023163"/>
    </source>
</evidence>
<keyword evidence="3" id="KW-0804">Transcription</keyword>
<evidence type="ECO:0000256" key="2">
    <source>
        <dbReference type="ARBA" id="ARBA00023125"/>
    </source>
</evidence>
<gene>
    <name evidence="5" type="ORF">BKA10_000003</name>
</gene>
<protein>
    <submittedName>
        <fullName evidence="5">DNA-binding GntR family transcriptional regulator</fullName>
    </submittedName>
</protein>
<dbReference type="AlphaFoldDB" id="A0AA40VJZ3"/>
<dbReference type="PROSITE" id="PS50949">
    <property type="entry name" value="HTH_GNTR"/>
    <property type="match status" value="1"/>
</dbReference>
<dbReference type="PANTHER" id="PTHR43537">
    <property type="entry name" value="TRANSCRIPTIONAL REGULATOR, GNTR FAMILY"/>
    <property type="match status" value="1"/>
</dbReference>
<name>A0AA40VJZ3_9MICO</name>
<evidence type="ECO:0000256" key="1">
    <source>
        <dbReference type="ARBA" id="ARBA00023015"/>
    </source>
</evidence>
<dbReference type="SMART" id="SM00345">
    <property type="entry name" value="HTH_GNTR"/>
    <property type="match status" value="1"/>
</dbReference>
<sequence>MPITPARSGLPASVLRVARPSTVDLIAIELRNAIFSGALAVGSQLGEVDIATQLGVSRGPLREATQRLVQEGVLTSLPGRGLRVSVVPPEDIPDLYLARRAVEGEALRCLVAAGAASTLPALETALDQLLTASEGDDARAIGDADLAFHQVLVDAAGSRRLSQAMATLAIQTRIASFSAKDGYAVPATVSPTFRALLDALVAGDVDAAVAALGRQFDDAVARLTGVRDVETVETDTAALTAPLMPLDQLAAEPE</sequence>
<feature type="domain" description="HTH gntR-type" evidence="4">
    <location>
        <begin position="20"/>
        <end position="87"/>
    </location>
</feature>
<dbReference type="Gene3D" id="1.20.120.530">
    <property type="entry name" value="GntR ligand-binding domain-like"/>
    <property type="match status" value="1"/>
</dbReference>
<dbReference type="Gene3D" id="1.10.10.10">
    <property type="entry name" value="Winged helix-like DNA-binding domain superfamily/Winged helix DNA-binding domain"/>
    <property type="match status" value="1"/>
</dbReference>
<keyword evidence="2 5" id="KW-0238">DNA-binding</keyword>
<evidence type="ECO:0000313" key="5">
    <source>
        <dbReference type="EMBL" id="MBB4138209.1"/>
    </source>
</evidence>
<dbReference type="PANTHER" id="PTHR43537:SF5">
    <property type="entry name" value="UXU OPERON TRANSCRIPTIONAL REGULATOR"/>
    <property type="match status" value="1"/>
</dbReference>
<dbReference type="Proteomes" id="UP000549113">
    <property type="component" value="Unassembled WGS sequence"/>
</dbReference>
<dbReference type="RefSeq" id="WP_183497783.1">
    <property type="nucleotide sequence ID" value="NZ_BAABCO010000003.1"/>
</dbReference>
<dbReference type="SUPFAM" id="SSF46785">
    <property type="entry name" value="Winged helix' DNA-binding domain"/>
    <property type="match status" value="1"/>
</dbReference>
<dbReference type="GO" id="GO:0003700">
    <property type="term" value="F:DNA-binding transcription factor activity"/>
    <property type="evidence" value="ECO:0007669"/>
    <property type="project" value="InterPro"/>
</dbReference>
<keyword evidence="1" id="KW-0805">Transcription regulation</keyword>
<organism evidence="5 6">
    <name type="scientific">Microbacterium invictum</name>
    <dbReference type="NCBI Taxonomy" id="515415"/>
    <lineage>
        <taxon>Bacteria</taxon>
        <taxon>Bacillati</taxon>
        <taxon>Actinomycetota</taxon>
        <taxon>Actinomycetes</taxon>
        <taxon>Micrococcales</taxon>
        <taxon>Microbacteriaceae</taxon>
        <taxon>Microbacterium</taxon>
    </lineage>
</organism>